<evidence type="ECO:0000256" key="3">
    <source>
        <dbReference type="ARBA" id="ARBA00023128"/>
    </source>
</evidence>
<gene>
    <name evidence="5" type="ORF">KC19_6G204100</name>
</gene>
<evidence type="ECO:0000313" key="5">
    <source>
        <dbReference type="EMBL" id="KAG0571002.1"/>
    </source>
</evidence>
<keyword evidence="6" id="KW-1185">Reference proteome</keyword>
<keyword evidence="3" id="KW-0496">Mitochondrion</keyword>
<dbReference type="GO" id="GO:0042030">
    <property type="term" value="F:ATPase inhibitor activity"/>
    <property type="evidence" value="ECO:0007669"/>
    <property type="project" value="InterPro"/>
</dbReference>
<comment type="subcellular location">
    <subcellularLocation>
        <location evidence="1">Mitochondrion</location>
    </subcellularLocation>
</comment>
<reference evidence="5 6" key="1">
    <citation type="submission" date="2020-06" db="EMBL/GenBank/DDBJ databases">
        <title>WGS assembly of Ceratodon purpureus strain R40.</title>
        <authorList>
            <person name="Carey S.B."/>
            <person name="Jenkins J."/>
            <person name="Shu S."/>
            <person name="Lovell J.T."/>
            <person name="Sreedasyam A."/>
            <person name="Maumus F."/>
            <person name="Tiley G.P."/>
            <person name="Fernandez-Pozo N."/>
            <person name="Barry K."/>
            <person name="Chen C."/>
            <person name="Wang M."/>
            <person name="Lipzen A."/>
            <person name="Daum C."/>
            <person name="Saski C.A."/>
            <person name="Payton A.C."/>
            <person name="Mcbreen J.C."/>
            <person name="Conrad R.E."/>
            <person name="Kollar L.M."/>
            <person name="Olsson S."/>
            <person name="Huttunen S."/>
            <person name="Landis J.B."/>
            <person name="Wickett N.J."/>
            <person name="Johnson M.G."/>
            <person name="Rensing S.A."/>
            <person name="Grimwood J."/>
            <person name="Schmutz J."/>
            <person name="Mcdaniel S.F."/>
        </authorList>
    </citation>
    <scope>NUCLEOTIDE SEQUENCE [LARGE SCALE GENOMIC DNA]</scope>
    <source>
        <strain evidence="5 6">R40</strain>
    </source>
</reference>
<evidence type="ECO:0000256" key="4">
    <source>
        <dbReference type="SAM" id="Phobius"/>
    </source>
</evidence>
<dbReference type="OrthoDB" id="1932250at2759"/>
<name>A0A8T0HJN8_CERPU</name>
<protein>
    <submittedName>
        <fullName evidence="5">Uncharacterized protein</fullName>
    </submittedName>
</protein>
<dbReference type="InterPro" id="IPR007648">
    <property type="entry name" value="ATPase_inhibitor_mt"/>
</dbReference>
<evidence type="ECO:0000256" key="1">
    <source>
        <dbReference type="ARBA" id="ARBA00004173"/>
    </source>
</evidence>
<comment type="caution">
    <text evidence="5">The sequence shown here is derived from an EMBL/GenBank/DDBJ whole genome shotgun (WGS) entry which is preliminary data.</text>
</comment>
<feature type="transmembrane region" description="Helical" evidence="4">
    <location>
        <begin position="101"/>
        <end position="118"/>
    </location>
</feature>
<evidence type="ECO:0000256" key="2">
    <source>
        <dbReference type="ARBA" id="ARBA00010901"/>
    </source>
</evidence>
<keyword evidence="4" id="KW-0472">Membrane</keyword>
<dbReference type="InterPro" id="IPR045284">
    <property type="entry name" value="At2g27730-like"/>
</dbReference>
<dbReference type="AlphaFoldDB" id="A0A8T0HJN8"/>
<evidence type="ECO:0000313" key="6">
    <source>
        <dbReference type="Proteomes" id="UP000822688"/>
    </source>
</evidence>
<dbReference type="PANTHER" id="PTHR33878:SF1">
    <property type="entry name" value="OS08G0559000 PROTEIN"/>
    <property type="match status" value="1"/>
</dbReference>
<dbReference type="Pfam" id="PF04568">
    <property type="entry name" value="IATP"/>
    <property type="match status" value="1"/>
</dbReference>
<keyword evidence="4" id="KW-0812">Transmembrane</keyword>
<dbReference type="Proteomes" id="UP000822688">
    <property type="component" value="Chromosome 6"/>
</dbReference>
<keyword evidence="4" id="KW-1133">Transmembrane helix</keyword>
<comment type="similarity">
    <text evidence="2">Belongs to the ATPase inhibitor family.</text>
</comment>
<dbReference type="PANTHER" id="PTHR33878">
    <property type="entry name" value="OS08G0559000 PROTEIN"/>
    <property type="match status" value="1"/>
</dbReference>
<dbReference type="EMBL" id="CM026427">
    <property type="protein sequence ID" value="KAG0571002.1"/>
    <property type="molecule type" value="Genomic_DNA"/>
</dbReference>
<organism evidence="5 6">
    <name type="scientific">Ceratodon purpureus</name>
    <name type="common">Fire moss</name>
    <name type="synonym">Dicranum purpureum</name>
    <dbReference type="NCBI Taxonomy" id="3225"/>
    <lineage>
        <taxon>Eukaryota</taxon>
        <taxon>Viridiplantae</taxon>
        <taxon>Streptophyta</taxon>
        <taxon>Embryophyta</taxon>
        <taxon>Bryophyta</taxon>
        <taxon>Bryophytina</taxon>
        <taxon>Bryopsida</taxon>
        <taxon>Dicranidae</taxon>
        <taxon>Pseudoditrichales</taxon>
        <taxon>Ditrichaceae</taxon>
        <taxon>Ceratodon</taxon>
    </lineage>
</organism>
<proteinExistence type="inferred from homology"/>
<sequence length="131" mass="14437">MAMRMMARRLVNPTGEALFARSAVRREMSSGKVFQEEERAAETIYIKKMEQEKLEKLARKGFSQEEAKKAVSGHPDAHPEAVKIVNETASTTASTDSTTNYAVIGGIVGALALGYWYFSGSSDSKKKDDKE</sequence>
<dbReference type="GO" id="GO:0005739">
    <property type="term" value="C:mitochondrion"/>
    <property type="evidence" value="ECO:0007669"/>
    <property type="project" value="UniProtKB-SubCell"/>
</dbReference>
<accession>A0A8T0HJN8</accession>